<reference evidence="2 3" key="1">
    <citation type="submission" date="2023-08" db="EMBL/GenBank/DDBJ databases">
        <title>Genomic surveillance of Staphylococcus haemolyticus neonatal outbreak in southern France.</title>
        <authorList>
            <person name="Magnan C."/>
            <person name="Morsli M."/>
            <person name="Thiery B."/>
            <person name="Salipante F."/>
            <person name="Attar J."/>
            <person name="Massimo D.M."/>
            <person name="Ory J."/>
            <person name="Pantel A."/>
            <person name="Lavigne J.-P."/>
        </authorList>
    </citation>
    <scope>NUCLEOTIDE SEQUENCE [LARGE SCALE GENOMIC DNA]</scope>
    <source>
        <strain evidence="2 3">NSH026</strain>
    </source>
</reference>
<feature type="non-terminal residue" evidence="2">
    <location>
        <position position="518"/>
    </location>
</feature>
<protein>
    <submittedName>
        <fullName evidence="2">DnaB-like helicase C-terminal domain-containing protein</fullName>
    </submittedName>
</protein>
<accession>A0ABU3IJM5</accession>
<evidence type="ECO:0000259" key="1">
    <source>
        <dbReference type="PROSITE" id="PS51199"/>
    </source>
</evidence>
<dbReference type="SUPFAM" id="SSF52540">
    <property type="entry name" value="P-loop containing nucleoside triphosphate hydrolases"/>
    <property type="match status" value="1"/>
</dbReference>
<comment type="caution">
    <text evidence="2">The sequence shown here is derived from an EMBL/GenBank/DDBJ whole genome shotgun (WGS) entry which is preliminary data.</text>
</comment>
<keyword evidence="3" id="KW-1185">Reference proteome</keyword>
<dbReference type="InterPro" id="IPR007694">
    <property type="entry name" value="DNA_helicase_DnaB-like_C"/>
</dbReference>
<evidence type="ECO:0000313" key="3">
    <source>
        <dbReference type="Proteomes" id="UP001269271"/>
    </source>
</evidence>
<dbReference type="PANTHER" id="PTHR30153:SF2">
    <property type="entry name" value="REPLICATIVE DNA HELICASE"/>
    <property type="match status" value="1"/>
</dbReference>
<dbReference type="Gene3D" id="3.40.50.300">
    <property type="entry name" value="P-loop containing nucleotide triphosphate hydrolases"/>
    <property type="match status" value="1"/>
</dbReference>
<name>A0ABU3IJM5_STAHA</name>
<dbReference type="RefSeq" id="WP_313657055.1">
    <property type="nucleotide sequence ID" value="NZ_JAVSOO010000051.1"/>
</dbReference>
<dbReference type="PROSITE" id="PS51199">
    <property type="entry name" value="SF4_HELICASE"/>
    <property type="match status" value="1"/>
</dbReference>
<sequence length="518" mass="58617">MALYKYDEIKKINFEAIPQEMKDVPQWFLWKAKDTGRTDGKLAKYPTDINGHAISWNDTDNLYTFDEIKKVYESSNNFEGISFNVAGSGLTIIDIDINVNTETGEKDELKPTEKPFLNAGYVEQSVSGRGYHVVLQGDLPNELSREKNVYDKDGNKLEVFHNSGYIAMTGDVYNNHSQIDNKEISKKFINYLVQNYRTKSNTLNESHQEAHTGQSTNLDSFIPPKVNTIDVLALWFNTGSDKLKTKNVSKKDLWERADIAMQSYNNDRSEASYALVSELAYFMWDNPNGLYSMLINNRHWNEQDNYMKDNAKRLQHDIKKAINERKASGRLYQATASSNKTVPDITEAEQRQNKLLEHYNKSNAGAGLVDFINGIKENANTPPTSTGFPILDHVLNGGIREGLYVIGAISSLGKTTLVQHIGDNIAQNDTDVLFISLEMARTELMSKSISRETYLDTIEYGGSIRNAKVSLDITDGSKHDTFNNDEKKLIQTAIKRYSEYADNIYIVEAFGQIGHEDV</sequence>
<dbReference type="PANTHER" id="PTHR30153">
    <property type="entry name" value="REPLICATIVE DNA HELICASE DNAB"/>
    <property type="match status" value="1"/>
</dbReference>
<organism evidence="2 3">
    <name type="scientific">Staphylococcus haemolyticus</name>
    <dbReference type="NCBI Taxonomy" id="1283"/>
    <lineage>
        <taxon>Bacteria</taxon>
        <taxon>Bacillati</taxon>
        <taxon>Bacillota</taxon>
        <taxon>Bacilli</taxon>
        <taxon>Bacillales</taxon>
        <taxon>Staphylococcaceae</taxon>
        <taxon>Staphylococcus</taxon>
    </lineage>
</organism>
<dbReference type="InterPro" id="IPR027417">
    <property type="entry name" value="P-loop_NTPase"/>
</dbReference>
<dbReference type="Pfam" id="PF03796">
    <property type="entry name" value="DnaB_C"/>
    <property type="match status" value="1"/>
</dbReference>
<proteinExistence type="predicted"/>
<gene>
    <name evidence="2" type="ORF">RO950_12255</name>
</gene>
<evidence type="ECO:0000313" key="2">
    <source>
        <dbReference type="EMBL" id="MDT4287739.1"/>
    </source>
</evidence>
<dbReference type="Proteomes" id="UP001269271">
    <property type="component" value="Unassembled WGS sequence"/>
</dbReference>
<dbReference type="EMBL" id="JAVSOO010000051">
    <property type="protein sequence ID" value="MDT4287739.1"/>
    <property type="molecule type" value="Genomic_DNA"/>
</dbReference>
<feature type="domain" description="SF4 helicase" evidence="1">
    <location>
        <begin position="377"/>
        <end position="518"/>
    </location>
</feature>